<feature type="signal peptide" evidence="3">
    <location>
        <begin position="1"/>
        <end position="21"/>
    </location>
</feature>
<evidence type="ECO:0000313" key="4">
    <source>
        <dbReference type="EMBL" id="MBL4930088.1"/>
    </source>
</evidence>
<gene>
    <name evidence="4" type="ORF">JI744_18470</name>
</gene>
<protein>
    <submittedName>
        <fullName evidence="4">Tetratricopeptide repeat protein</fullName>
    </submittedName>
</protein>
<dbReference type="PANTHER" id="PTHR45586:SF1">
    <property type="entry name" value="LIPOPOLYSACCHARIDE ASSEMBLY PROTEIN B"/>
    <property type="match status" value="1"/>
</dbReference>
<evidence type="ECO:0000256" key="1">
    <source>
        <dbReference type="ARBA" id="ARBA00022737"/>
    </source>
</evidence>
<dbReference type="Gene3D" id="1.25.40.10">
    <property type="entry name" value="Tetratricopeptide repeat domain"/>
    <property type="match status" value="4"/>
</dbReference>
<dbReference type="RefSeq" id="WP_202662658.1">
    <property type="nucleotide sequence ID" value="NZ_JAESVP010000014.1"/>
</dbReference>
<dbReference type="InterPro" id="IPR011990">
    <property type="entry name" value="TPR-like_helical_dom_sf"/>
</dbReference>
<dbReference type="Pfam" id="PF13432">
    <property type="entry name" value="TPR_16"/>
    <property type="match status" value="3"/>
</dbReference>
<reference evidence="4" key="1">
    <citation type="submission" date="2021-01" db="EMBL/GenBank/DDBJ databases">
        <title>Genome seq and assembly of Tabrizicola sp. KVB23.</title>
        <authorList>
            <person name="Chhetri G."/>
        </authorList>
    </citation>
    <scope>NUCLEOTIDE SEQUENCE</scope>
    <source>
        <strain evidence="4">KVB23</strain>
    </source>
</reference>
<comment type="caution">
    <text evidence="4">The sequence shown here is derived from an EMBL/GenBank/DDBJ whole genome shotgun (WGS) entry which is preliminary data.</text>
</comment>
<evidence type="ECO:0000256" key="3">
    <source>
        <dbReference type="SAM" id="SignalP"/>
    </source>
</evidence>
<dbReference type="SUPFAM" id="SSF48452">
    <property type="entry name" value="TPR-like"/>
    <property type="match status" value="3"/>
</dbReference>
<keyword evidence="1" id="KW-0677">Repeat</keyword>
<organism evidence="4 5">
    <name type="scientific">Fuscibacter oryzae</name>
    <dbReference type="NCBI Taxonomy" id="2803939"/>
    <lineage>
        <taxon>Bacteria</taxon>
        <taxon>Pseudomonadati</taxon>
        <taxon>Pseudomonadota</taxon>
        <taxon>Alphaproteobacteria</taxon>
        <taxon>Rhodobacterales</taxon>
        <taxon>Paracoccaceae</taxon>
        <taxon>Fuscibacter</taxon>
    </lineage>
</organism>
<keyword evidence="5" id="KW-1185">Reference proteome</keyword>
<evidence type="ECO:0000313" key="5">
    <source>
        <dbReference type="Proteomes" id="UP000619033"/>
    </source>
</evidence>
<dbReference type="PANTHER" id="PTHR45586">
    <property type="entry name" value="TPR REPEAT-CONTAINING PROTEIN PA4667"/>
    <property type="match status" value="1"/>
</dbReference>
<dbReference type="Proteomes" id="UP000619033">
    <property type="component" value="Unassembled WGS sequence"/>
</dbReference>
<dbReference type="InterPro" id="IPR019734">
    <property type="entry name" value="TPR_rpt"/>
</dbReference>
<evidence type="ECO:0000256" key="2">
    <source>
        <dbReference type="ARBA" id="ARBA00022803"/>
    </source>
</evidence>
<keyword evidence="2" id="KW-0802">TPR repeat</keyword>
<dbReference type="Pfam" id="PF14559">
    <property type="entry name" value="TPR_19"/>
    <property type="match status" value="2"/>
</dbReference>
<keyword evidence="3" id="KW-0732">Signal</keyword>
<sequence>MTIRRIALGTTMALAISLLSACQSSEEKAEAHYQASLELLQKGDTDRALVELRNVFQLNGQHREARQTYARIQREKGNLREAYGQYLRLVEQYPDDFEGNVALAEMAMTNGAWDDAEKYAAAAAKAKPEDAGAKALVLISDYRKALLVKDDTITDKLVTEAETLLAANPKLSLLRKFLADEKSRKNDYAAALTLIDEGIKVDPGYDDFYTLRLALLYQMGETDKITEHLKAMIARKPDDAKTREMLIAWYMSQNNTEAAEQAIRAEIDPAKDDLPPRLRMIQFLLQTKGNDAARAEIEGYIAAMPSSPHAPLLQSMLAGLDFEAGKQAEAIAALQKIVEGNPTAPEISAIRISLAQMLSQTGNEVGARAIVEEVLQADASNAQALKLKASWLIDDDKTGDALIALRTALEQNPRDAEVMTLMARAHEREGNTELMADMLSQAVEASGQAPAESLRYAGLLQTQGKLQPSEDTLLNALRREPDNVDILGALGGLYLQMKDWGRADHIVRTLEAGKTDAAHRTADALKARLLAASGQETELTQFLEGLASQDSRPDAQMILVRDAVRRGDYDQALAQIADLETKYPDQPAVGLLHALVLSSSNKVPEAIARLQELTIKAPTFEQGWLALVNIQTASGDAAGAATSLDASLQAVPASKLLRWAKAGALERSGDVDGAIALYETLYTEDSNWLVVANNLASLLADHRDDAASLDRAYVIARRLRGADQPAFQDTYGWISFRRGSLDEALSALEPAAKGLPDDPAVQYHLAMTYGAMGRKDEALAILNKVASTVPAPPAALADKVQAEITRLETTPATQGNN</sequence>
<dbReference type="SMART" id="SM00028">
    <property type="entry name" value="TPR"/>
    <property type="match status" value="8"/>
</dbReference>
<proteinExistence type="predicted"/>
<accession>A0A8J7MTV2</accession>
<dbReference type="EMBL" id="JAESVP010000014">
    <property type="protein sequence ID" value="MBL4930088.1"/>
    <property type="molecule type" value="Genomic_DNA"/>
</dbReference>
<dbReference type="AlphaFoldDB" id="A0A8J7MTV2"/>
<feature type="chain" id="PRO_5035235643" evidence="3">
    <location>
        <begin position="22"/>
        <end position="817"/>
    </location>
</feature>
<dbReference type="PROSITE" id="PS51257">
    <property type="entry name" value="PROKAR_LIPOPROTEIN"/>
    <property type="match status" value="1"/>
</dbReference>
<name>A0A8J7MTV2_9RHOB</name>
<dbReference type="InterPro" id="IPR051012">
    <property type="entry name" value="CellSynth/LPSAsmb/PSIAsmb"/>
</dbReference>